<dbReference type="InterPro" id="IPR045629">
    <property type="entry name" value="DUF6232"/>
</dbReference>
<dbReference type="Pfam" id="PF19744">
    <property type="entry name" value="DUF6232"/>
    <property type="match status" value="1"/>
</dbReference>
<evidence type="ECO:0000313" key="1">
    <source>
        <dbReference type="EMBL" id="GIJ51983.1"/>
    </source>
</evidence>
<protein>
    <submittedName>
        <fullName evidence="1">Uncharacterized protein</fullName>
    </submittedName>
</protein>
<dbReference type="AlphaFoldDB" id="A0A8J3YYM2"/>
<dbReference type="Proteomes" id="UP000619260">
    <property type="component" value="Unassembled WGS sequence"/>
</dbReference>
<organism evidence="1 2">
    <name type="scientific">Virgisporangium aliadipatigenens</name>
    <dbReference type="NCBI Taxonomy" id="741659"/>
    <lineage>
        <taxon>Bacteria</taxon>
        <taxon>Bacillati</taxon>
        <taxon>Actinomycetota</taxon>
        <taxon>Actinomycetes</taxon>
        <taxon>Micromonosporales</taxon>
        <taxon>Micromonosporaceae</taxon>
        <taxon>Virgisporangium</taxon>
    </lineage>
</organism>
<name>A0A8J3YYM2_9ACTN</name>
<accession>A0A8J3YYM2</accession>
<sequence>MRTYYRGPDVVVNDQVFEVCGPKPQRFLVARLRDVHVVRTTRRSSWGRATRAFELWAWYERDRVQMYSSPDERVFGQVSRALRRAIEANE</sequence>
<reference evidence="1" key="1">
    <citation type="submission" date="2021-01" db="EMBL/GenBank/DDBJ databases">
        <title>Whole genome shotgun sequence of Virgisporangium aliadipatigenens NBRC 105644.</title>
        <authorList>
            <person name="Komaki H."/>
            <person name="Tamura T."/>
        </authorList>
    </citation>
    <scope>NUCLEOTIDE SEQUENCE</scope>
    <source>
        <strain evidence="1">NBRC 105644</strain>
    </source>
</reference>
<dbReference type="EMBL" id="BOPF01000060">
    <property type="protein sequence ID" value="GIJ51983.1"/>
    <property type="molecule type" value="Genomic_DNA"/>
</dbReference>
<gene>
    <name evidence="1" type="ORF">Val02_88690</name>
</gene>
<evidence type="ECO:0000313" key="2">
    <source>
        <dbReference type="Proteomes" id="UP000619260"/>
    </source>
</evidence>
<dbReference type="RefSeq" id="WP_203905382.1">
    <property type="nucleotide sequence ID" value="NZ_BOPF01000060.1"/>
</dbReference>
<keyword evidence="2" id="KW-1185">Reference proteome</keyword>
<comment type="caution">
    <text evidence="1">The sequence shown here is derived from an EMBL/GenBank/DDBJ whole genome shotgun (WGS) entry which is preliminary data.</text>
</comment>
<proteinExistence type="predicted"/>